<evidence type="ECO:0000313" key="2">
    <source>
        <dbReference type="EMBL" id="KAK7048829.1"/>
    </source>
</evidence>
<name>A0AAW0DBK4_9AGAR</name>
<feature type="chain" id="PRO_5043698835" evidence="1">
    <location>
        <begin position="41"/>
        <end position="155"/>
    </location>
</feature>
<comment type="caution">
    <text evidence="2">The sequence shown here is derived from an EMBL/GenBank/DDBJ whole genome shotgun (WGS) entry which is preliminary data.</text>
</comment>
<sequence>MKWLTTLSSHQPTTSHCYKMFNGKALLFFTVVAVCGLASANPVNGPVTESTGVVKICTRDVTSPGCTDVAFNSGHCYNLDDGLSFFDKQISAVVVSAGHGCTFFEEYNCDTLGSHGNSNGDVYLAEGTWNMNSVPGPDGTENFNDLASSFTCSRV</sequence>
<proteinExistence type="predicted"/>
<reference evidence="2 3" key="1">
    <citation type="journal article" date="2024" name="J Genomics">
        <title>Draft genome sequencing and assembly of Favolaschia claudopus CIRM-BRFM 2984 isolated from oak limbs.</title>
        <authorList>
            <person name="Navarro D."/>
            <person name="Drula E."/>
            <person name="Chaduli D."/>
            <person name="Cazenave R."/>
            <person name="Ahrendt S."/>
            <person name="Wang J."/>
            <person name="Lipzen A."/>
            <person name="Daum C."/>
            <person name="Barry K."/>
            <person name="Grigoriev I.V."/>
            <person name="Favel A."/>
            <person name="Rosso M.N."/>
            <person name="Martin F."/>
        </authorList>
    </citation>
    <scope>NUCLEOTIDE SEQUENCE [LARGE SCALE GENOMIC DNA]</scope>
    <source>
        <strain evidence="2 3">CIRM-BRFM 2984</strain>
    </source>
</reference>
<organism evidence="2 3">
    <name type="scientific">Favolaschia claudopus</name>
    <dbReference type="NCBI Taxonomy" id="2862362"/>
    <lineage>
        <taxon>Eukaryota</taxon>
        <taxon>Fungi</taxon>
        <taxon>Dikarya</taxon>
        <taxon>Basidiomycota</taxon>
        <taxon>Agaricomycotina</taxon>
        <taxon>Agaricomycetes</taxon>
        <taxon>Agaricomycetidae</taxon>
        <taxon>Agaricales</taxon>
        <taxon>Marasmiineae</taxon>
        <taxon>Mycenaceae</taxon>
        <taxon>Favolaschia</taxon>
    </lineage>
</organism>
<evidence type="ECO:0000313" key="3">
    <source>
        <dbReference type="Proteomes" id="UP001362999"/>
    </source>
</evidence>
<feature type="signal peptide" evidence="1">
    <location>
        <begin position="1"/>
        <end position="40"/>
    </location>
</feature>
<dbReference type="AlphaFoldDB" id="A0AAW0DBK4"/>
<keyword evidence="3" id="KW-1185">Reference proteome</keyword>
<protein>
    <submittedName>
        <fullName evidence="2">Uncharacterized protein</fullName>
    </submittedName>
</protein>
<dbReference type="EMBL" id="JAWWNJ010000009">
    <property type="protein sequence ID" value="KAK7048829.1"/>
    <property type="molecule type" value="Genomic_DNA"/>
</dbReference>
<keyword evidence="1" id="KW-0732">Signal</keyword>
<accession>A0AAW0DBK4</accession>
<gene>
    <name evidence="2" type="ORF">R3P38DRAFT_2871584</name>
</gene>
<dbReference type="Proteomes" id="UP001362999">
    <property type="component" value="Unassembled WGS sequence"/>
</dbReference>
<evidence type="ECO:0000256" key="1">
    <source>
        <dbReference type="SAM" id="SignalP"/>
    </source>
</evidence>